<proteinExistence type="inferred from homology"/>
<evidence type="ECO:0000313" key="6">
    <source>
        <dbReference type="Proteomes" id="UP001327560"/>
    </source>
</evidence>
<dbReference type="PANTHER" id="PTHR11926:SF774">
    <property type="entry name" value="UDP-GLYCOSYLTRANSFERASE 85A1-RELATED"/>
    <property type="match status" value="1"/>
</dbReference>
<evidence type="ECO:0000313" key="5">
    <source>
        <dbReference type="EMBL" id="WOL08711.1"/>
    </source>
</evidence>
<gene>
    <name evidence="5" type="ORF">Cni_G17464</name>
</gene>
<evidence type="ECO:0000256" key="2">
    <source>
        <dbReference type="ARBA" id="ARBA00022679"/>
    </source>
</evidence>
<protein>
    <recommendedName>
        <fullName evidence="4">Glycosyltransferase</fullName>
        <ecNumber evidence="4">2.4.1.-</ecNumber>
    </recommendedName>
</protein>
<reference evidence="5 6" key="1">
    <citation type="submission" date="2023-10" db="EMBL/GenBank/DDBJ databases">
        <title>Chromosome-scale genome assembly provides insights into flower coloration mechanisms of Canna indica.</title>
        <authorList>
            <person name="Li C."/>
        </authorList>
    </citation>
    <scope>NUCLEOTIDE SEQUENCE [LARGE SCALE GENOMIC DNA]</scope>
    <source>
        <tissue evidence="5">Flower</tissue>
    </source>
</reference>
<keyword evidence="2 3" id="KW-0808">Transferase</keyword>
<dbReference type="GO" id="GO:0080043">
    <property type="term" value="F:quercetin 3-O-glucosyltransferase activity"/>
    <property type="evidence" value="ECO:0007669"/>
    <property type="project" value="TreeGrafter"/>
</dbReference>
<dbReference type="CDD" id="cd03784">
    <property type="entry name" value="GT1_Gtf-like"/>
    <property type="match status" value="1"/>
</dbReference>
<dbReference type="EC" id="2.4.1.-" evidence="4"/>
<evidence type="ECO:0000256" key="4">
    <source>
        <dbReference type="RuleBase" id="RU362057"/>
    </source>
</evidence>
<sequence length="475" mass="52561">MASTKSHIVCIPAPFQGNMIPMLKLAKVLHSKGFFITFVNSDFNHNRILKCNGPSALDGLPDFRFATIPDGLPSSDTEKNQDFPSLCASIRRTCSTPFTGLLSALNNSSSGVPPVGCVISDIMTSFTLDTTTRMKIPNVFFCPISACAFMGCFYYKELMEKGIIPLRSEEDVTNGYLDTIIDWIPGMTTLRLKDFPNSLRTSNKDDIMLNFVKDEVQASLEATAIIFNTFHELEGPVIDALSSILSPLYTVGPLSLLSQHNPNGPLTSIGVNMWKEDLSCIKWLSEKEPGSILYVNFGSITVLTSEQLLEFAWGLANSGYEFLWGIRPDLVIGEGALLPEELSSKINGRSFLTSWCPQDQVLSNAAIGAFLTHCGWNSTTESICAGIPMICWPFFADQQTNCKYVCSEWGIGVEINENVKRNEVEMLIKEVMGGPKGKEMKRKALEWKERATKVAKPGGDSWKSLERVIKEIIEK</sequence>
<dbReference type="SUPFAM" id="SSF53756">
    <property type="entry name" value="UDP-Glycosyltransferase/glycogen phosphorylase"/>
    <property type="match status" value="1"/>
</dbReference>
<name>A0AAQ3KMR4_9LILI</name>
<organism evidence="5 6">
    <name type="scientific">Canna indica</name>
    <name type="common">Indian-shot</name>
    <dbReference type="NCBI Taxonomy" id="4628"/>
    <lineage>
        <taxon>Eukaryota</taxon>
        <taxon>Viridiplantae</taxon>
        <taxon>Streptophyta</taxon>
        <taxon>Embryophyta</taxon>
        <taxon>Tracheophyta</taxon>
        <taxon>Spermatophyta</taxon>
        <taxon>Magnoliopsida</taxon>
        <taxon>Liliopsida</taxon>
        <taxon>Zingiberales</taxon>
        <taxon>Cannaceae</taxon>
        <taxon>Canna</taxon>
    </lineage>
</organism>
<dbReference type="EMBL" id="CP136894">
    <property type="protein sequence ID" value="WOL08711.1"/>
    <property type="molecule type" value="Genomic_DNA"/>
</dbReference>
<comment type="similarity">
    <text evidence="1 3">Belongs to the UDP-glycosyltransferase family.</text>
</comment>
<dbReference type="FunFam" id="3.40.50.2000:FF:000055">
    <property type="entry name" value="Glycosyltransferase"/>
    <property type="match status" value="1"/>
</dbReference>
<dbReference type="FunFam" id="3.40.50.2000:FF:000027">
    <property type="entry name" value="Glycosyltransferase"/>
    <property type="match status" value="1"/>
</dbReference>
<keyword evidence="3" id="KW-0328">Glycosyltransferase</keyword>
<dbReference type="InterPro" id="IPR035595">
    <property type="entry name" value="UDP_glycos_trans_CS"/>
</dbReference>
<dbReference type="PANTHER" id="PTHR11926">
    <property type="entry name" value="GLUCOSYL/GLUCURONOSYL TRANSFERASES"/>
    <property type="match status" value="1"/>
</dbReference>
<dbReference type="GO" id="GO:0080044">
    <property type="term" value="F:quercetin 7-O-glucosyltransferase activity"/>
    <property type="evidence" value="ECO:0007669"/>
    <property type="project" value="TreeGrafter"/>
</dbReference>
<dbReference type="InterPro" id="IPR002213">
    <property type="entry name" value="UDP_glucos_trans"/>
</dbReference>
<dbReference type="Proteomes" id="UP001327560">
    <property type="component" value="Chromosome 5"/>
</dbReference>
<accession>A0AAQ3KMR4</accession>
<dbReference type="AlphaFoldDB" id="A0AAQ3KMR4"/>
<evidence type="ECO:0000256" key="1">
    <source>
        <dbReference type="ARBA" id="ARBA00009995"/>
    </source>
</evidence>
<evidence type="ECO:0000256" key="3">
    <source>
        <dbReference type="RuleBase" id="RU003718"/>
    </source>
</evidence>
<dbReference type="Gene3D" id="3.40.50.2000">
    <property type="entry name" value="Glycogen Phosphorylase B"/>
    <property type="match status" value="2"/>
</dbReference>
<dbReference type="Pfam" id="PF00201">
    <property type="entry name" value="UDPGT"/>
    <property type="match status" value="1"/>
</dbReference>
<keyword evidence="6" id="KW-1185">Reference proteome</keyword>
<dbReference type="PROSITE" id="PS00375">
    <property type="entry name" value="UDPGT"/>
    <property type="match status" value="1"/>
</dbReference>